<dbReference type="SMART" id="SM01323">
    <property type="entry name" value="YajC"/>
    <property type="match status" value="1"/>
</dbReference>
<sequence>MFDWLLGIQTALAEAGAVAPEAAAAAGEAPGTAAALIQMLLPMVLIVVVFYFMLIRPQRKKDKKVKDMLSNLKVGDRICTIGGIYGTITGLREDTIVLSVGSKDTPIVLARWAIRNVEAVTVENEGEILA</sequence>
<evidence type="ECO:0000256" key="7">
    <source>
        <dbReference type="ARBA" id="ARBA00023010"/>
    </source>
</evidence>
<keyword evidence="5" id="KW-0653">Protein transport</keyword>
<dbReference type="InterPro" id="IPR003849">
    <property type="entry name" value="Preprotein_translocase_YajC"/>
</dbReference>
<organism evidence="10">
    <name type="scientific">bioreactor metagenome</name>
    <dbReference type="NCBI Taxonomy" id="1076179"/>
    <lineage>
        <taxon>unclassified sequences</taxon>
        <taxon>metagenomes</taxon>
        <taxon>ecological metagenomes</taxon>
    </lineage>
</organism>
<dbReference type="PANTHER" id="PTHR33909">
    <property type="entry name" value="SEC TRANSLOCON ACCESSORY COMPLEX SUBUNIT YAJC"/>
    <property type="match status" value="1"/>
</dbReference>
<comment type="subcellular location">
    <subcellularLocation>
        <location evidence="1">Cell membrane</location>
        <topology evidence="1">Single-pass membrane protein</topology>
    </subcellularLocation>
</comment>
<comment type="caution">
    <text evidence="10">The sequence shown here is derived from an EMBL/GenBank/DDBJ whole genome shotgun (WGS) entry which is preliminary data.</text>
</comment>
<keyword evidence="6 9" id="KW-1133">Transmembrane helix</keyword>
<feature type="transmembrane region" description="Helical" evidence="9">
    <location>
        <begin position="35"/>
        <end position="54"/>
    </location>
</feature>
<dbReference type="AlphaFoldDB" id="A0A645BQ00"/>
<dbReference type="PANTHER" id="PTHR33909:SF1">
    <property type="entry name" value="SEC TRANSLOCON ACCESSORY COMPLEX SUBUNIT YAJC"/>
    <property type="match status" value="1"/>
</dbReference>
<dbReference type="GO" id="GO:0015031">
    <property type="term" value="P:protein transport"/>
    <property type="evidence" value="ECO:0007669"/>
    <property type="project" value="UniProtKB-KW"/>
</dbReference>
<evidence type="ECO:0000256" key="5">
    <source>
        <dbReference type="ARBA" id="ARBA00022927"/>
    </source>
</evidence>
<dbReference type="EMBL" id="VSSQ01021626">
    <property type="protein sequence ID" value="MPM67327.1"/>
    <property type="molecule type" value="Genomic_DNA"/>
</dbReference>
<reference evidence="10" key="1">
    <citation type="submission" date="2019-08" db="EMBL/GenBank/DDBJ databases">
        <authorList>
            <person name="Kucharzyk K."/>
            <person name="Murdoch R.W."/>
            <person name="Higgins S."/>
            <person name="Loffler F."/>
        </authorList>
    </citation>
    <scope>NUCLEOTIDE SEQUENCE</scope>
</reference>
<keyword evidence="8 9" id="KW-0472">Membrane</keyword>
<evidence type="ECO:0000256" key="3">
    <source>
        <dbReference type="ARBA" id="ARBA00022475"/>
    </source>
</evidence>
<dbReference type="GO" id="GO:0005886">
    <property type="term" value="C:plasma membrane"/>
    <property type="evidence" value="ECO:0007669"/>
    <property type="project" value="UniProtKB-SubCell"/>
</dbReference>
<proteinExistence type="predicted"/>
<keyword evidence="3" id="KW-1003">Cell membrane</keyword>
<name>A0A645BQ00_9ZZZZ</name>
<evidence type="ECO:0000256" key="9">
    <source>
        <dbReference type="SAM" id="Phobius"/>
    </source>
</evidence>
<dbReference type="PRINTS" id="PR01853">
    <property type="entry name" value="YAJCTRNLCASE"/>
</dbReference>
<dbReference type="NCBIfam" id="TIGR00739">
    <property type="entry name" value="yajC"/>
    <property type="match status" value="1"/>
</dbReference>
<protein>
    <recommendedName>
        <fullName evidence="11">Sec translocon accessory complex subunit YajC</fullName>
    </recommendedName>
</protein>
<dbReference type="Pfam" id="PF02699">
    <property type="entry name" value="YajC"/>
    <property type="match status" value="1"/>
</dbReference>
<evidence type="ECO:0000256" key="6">
    <source>
        <dbReference type="ARBA" id="ARBA00022989"/>
    </source>
</evidence>
<gene>
    <name evidence="10" type="ORF">SDC9_114249</name>
</gene>
<keyword evidence="2" id="KW-0813">Transport</keyword>
<evidence type="ECO:0000256" key="1">
    <source>
        <dbReference type="ARBA" id="ARBA00004162"/>
    </source>
</evidence>
<evidence type="ECO:0000313" key="10">
    <source>
        <dbReference type="EMBL" id="MPM67327.1"/>
    </source>
</evidence>
<keyword evidence="4 9" id="KW-0812">Transmembrane</keyword>
<evidence type="ECO:0000256" key="8">
    <source>
        <dbReference type="ARBA" id="ARBA00023136"/>
    </source>
</evidence>
<evidence type="ECO:0008006" key="11">
    <source>
        <dbReference type="Google" id="ProtNLM"/>
    </source>
</evidence>
<accession>A0A645BQ00</accession>
<keyword evidence="7" id="KW-0811">Translocation</keyword>
<evidence type="ECO:0000256" key="4">
    <source>
        <dbReference type="ARBA" id="ARBA00022692"/>
    </source>
</evidence>
<evidence type="ECO:0000256" key="2">
    <source>
        <dbReference type="ARBA" id="ARBA00022448"/>
    </source>
</evidence>